<organism evidence="1 2">
    <name type="scientific">Pycnococcus provasolii</name>
    <dbReference type="NCBI Taxonomy" id="41880"/>
    <lineage>
        <taxon>Eukaryota</taxon>
        <taxon>Viridiplantae</taxon>
        <taxon>Chlorophyta</taxon>
        <taxon>Pseudoscourfieldiophyceae</taxon>
        <taxon>Pseudoscourfieldiales</taxon>
        <taxon>Pycnococcaceae</taxon>
        <taxon>Pycnococcus</taxon>
    </lineage>
</organism>
<comment type="caution">
    <text evidence="1">The sequence shown here is derived from an EMBL/GenBank/DDBJ whole genome shotgun (WGS) entry which is preliminary data.</text>
</comment>
<reference evidence="1" key="1">
    <citation type="submission" date="2020-10" db="EMBL/GenBank/DDBJ databases">
        <title>Unveiling of a novel bifunctional photoreceptor, Dualchrome1, isolated from a cosmopolitan green alga.</title>
        <authorList>
            <person name="Suzuki S."/>
            <person name="Kawachi M."/>
        </authorList>
    </citation>
    <scope>NUCLEOTIDE SEQUENCE</scope>
    <source>
        <strain evidence="1">NIES 2893</strain>
    </source>
</reference>
<dbReference type="OrthoDB" id="424053at2759"/>
<sequence length="100" mass="11057">MLLQEPDEGGIFEYVRQARPANDASEDAALVKRVLSGEQKPEQANVRAGSVVLIRGNEHLHRVTPVHGVLPRVLAVLSYESTPGVTLNEYTRLKFFGRCS</sequence>
<dbReference type="AlphaFoldDB" id="A0A830HBN9"/>
<evidence type="ECO:0008006" key="3">
    <source>
        <dbReference type="Google" id="ProtNLM"/>
    </source>
</evidence>
<keyword evidence="2" id="KW-1185">Reference proteome</keyword>
<evidence type="ECO:0000313" key="2">
    <source>
        <dbReference type="Proteomes" id="UP000660262"/>
    </source>
</evidence>
<dbReference type="EMBL" id="BNJQ01000006">
    <property type="protein sequence ID" value="GHP03903.1"/>
    <property type="molecule type" value="Genomic_DNA"/>
</dbReference>
<dbReference type="Proteomes" id="UP000660262">
    <property type="component" value="Unassembled WGS sequence"/>
</dbReference>
<accession>A0A830HBN9</accession>
<name>A0A830HBN9_9CHLO</name>
<gene>
    <name evidence="1" type="ORF">PPROV_000265700</name>
</gene>
<proteinExistence type="predicted"/>
<protein>
    <recommendedName>
        <fullName evidence="3">Fe2OG dioxygenase domain-containing protein</fullName>
    </recommendedName>
</protein>
<evidence type="ECO:0000313" key="1">
    <source>
        <dbReference type="EMBL" id="GHP03903.1"/>
    </source>
</evidence>